<feature type="domain" description="Thioredoxin" evidence="12">
    <location>
        <begin position="2"/>
        <end position="152"/>
    </location>
</feature>
<dbReference type="InterPro" id="IPR036249">
    <property type="entry name" value="Thioredoxin-like_sf"/>
</dbReference>
<dbReference type="PANTHER" id="PTHR42801:SF4">
    <property type="entry name" value="AHPC_TSA FAMILY PROTEIN"/>
    <property type="match status" value="1"/>
</dbReference>
<comment type="similarity">
    <text evidence="9">Belongs to the peroxiredoxin family. BCP/PrxQ subfamily.</text>
</comment>
<dbReference type="PIRSF" id="PIRSF000239">
    <property type="entry name" value="AHPC"/>
    <property type="match status" value="1"/>
</dbReference>
<keyword evidence="6" id="KW-1015">Disulfide bond</keyword>
<dbReference type="AlphaFoldDB" id="A0A2D6LPE7"/>
<keyword evidence="7" id="KW-0676">Redox-active center</keyword>
<dbReference type="GO" id="GO:0045454">
    <property type="term" value="P:cell redox homeostasis"/>
    <property type="evidence" value="ECO:0007669"/>
    <property type="project" value="TreeGrafter"/>
</dbReference>
<dbReference type="Gene3D" id="3.40.30.10">
    <property type="entry name" value="Glutaredoxin"/>
    <property type="match status" value="1"/>
</dbReference>
<dbReference type="EMBL" id="NZBD01000005">
    <property type="protein sequence ID" value="MAG18069.1"/>
    <property type="molecule type" value="Genomic_DNA"/>
</dbReference>
<evidence type="ECO:0000313" key="14">
    <source>
        <dbReference type="Proteomes" id="UP000226712"/>
    </source>
</evidence>
<feature type="active site" description="Cysteine sulfenic acid (-SOH) intermediate; for peroxidase activity" evidence="11">
    <location>
        <position position="44"/>
    </location>
</feature>
<proteinExistence type="inferred from homology"/>
<evidence type="ECO:0000256" key="2">
    <source>
        <dbReference type="ARBA" id="ARBA00013017"/>
    </source>
</evidence>
<name>A0A2D6LPE7_9ARCH</name>
<dbReference type="NCBIfam" id="NF006960">
    <property type="entry name" value="PRK09437.1"/>
    <property type="match status" value="1"/>
</dbReference>
<evidence type="ECO:0000256" key="7">
    <source>
        <dbReference type="ARBA" id="ARBA00023284"/>
    </source>
</evidence>
<dbReference type="GO" id="GO:0005737">
    <property type="term" value="C:cytoplasm"/>
    <property type="evidence" value="ECO:0007669"/>
    <property type="project" value="TreeGrafter"/>
</dbReference>
<dbReference type="InterPro" id="IPR050924">
    <property type="entry name" value="Peroxiredoxin_BCP/PrxQ"/>
</dbReference>
<evidence type="ECO:0000256" key="9">
    <source>
        <dbReference type="ARBA" id="ARBA00038489"/>
    </source>
</evidence>
<keyword evidence="3 13" id="KW-0575">Peroxidase</keyword>
<dbReference type="PROSITE" id="PS51352">
    <property type="entry name" value="THIOREDOXIN_2"/>
    <property type="match status" value="1"/>
</dbReference>
<accession>A0A2D6LPE7</accession>
<evidence type="ECO:0000256" key="3">
    <source>
        <dbReference type="ARBA" id="ARBA00022559"/>
    </source>
</evidence>
<dbReference type="EC" id="1.11.1.24" evidence="2"/>
<gene>
    <name evidence="13" type="ORF">CL944_01185</name>
</gene>
<evidence type="ECO:0000313" key="13">
    <source>
        <dbReference type="EMBL" id="MAG18069.1"/>
    </source>
</evidence>
<comment type="caution">
    <text evidence="13">The sequence shown here is derived from an EMBL/GenBank/DDBJ whole genome shotgun (WGS) entry which is preliminary data.</text>
</comment>
<dbReference type="SUPFAM" id="SSF52833">
    <property type="entry name" value="Thioredoxin-like"/>
    <property type="match status" value="1"/>
</dbReference>
<evidence type="ECO:0000256" key="1">
    <source>
        <dbReference type="ARBA" id="ARBA00011245"/>
    </source>
</evidence>
<dbReference type="InterPro" id="IPR013766">
    <property type="entry name" value="Thioredoxin_domain"/>
</dbReference>
<dbReference type="CDD" id="cd03017">
    <property type="entry name" value="PRX_BCP"/>
    <property type="match status" value="1"/>
</dbReference>
<dbReference type="GO" id="GO:0034599">
    <property type="term" value="P:cellular response to oxidative stress"/>
    <property type="evidence" value="ECO:0007669"/>
    <property type="project" value="TreeGrafter"/>
</dbReference>
<keyword evidence="4" id="KW-0049">Antioxidant</keyword>
<organism evidence="13 14">
    <name type="scientific">Candidatus Iainarchaeum sp</name>
    <dbReference type="NCBI Taxonomy" id="3101447"/>
    <lineage>
        <taxon>Archaea</taxon>
        <taxon>Candidatus Iainarchaeota</taxon>
        <taxon>Candidatus Iainarchaeia</taxon>
        <taxon>Candidatus Iainarchaeales</taxon>
        <taxon>Candidatus Iainarchaeaceae</taxon>
        <taxon>Candidatus Iainarchaeum</taxon>
    </lineage>
</organism>
<protein>
    <recommendedName>
        <fullName evidence="2">thioredoxin-dependent peroxiredoxin</fullName>
        <ecNumber evidence="2">1.11.1.24</ecNumber>
    </recommendedName>
    <alternativeName>
        <fullName evidence="8">Thioredoxin peroxidase</fullName>
    </alternativeName>
</protein>
<dbReference type="Proteomes" id="UP000226712">
    <property type="component" value="Unassembled WGS sequence"/>
</dbReference>
<comment type="catalytic activity">
    <reaction evidence="10">
        <text>a hydroperoxide + [thioredoxin]-dithiol = an alcohol + [thioredoxin]-disulfide + H2O</text>
        <dbReference type="Rhea" id="RHEA:62620"/>
        <dbReference type="Rhea" id="RHEA-COMP:10698"/>
        <dbReference type="Rhea" id="RHEA-COMP:10700"/>
        <dbReference type="ChEBI" id="CHEBI:15377"/>
        <dbReference type="ChEBI" id="CHEBI:29950"/>
        <dbReference type="ChEBI" id="CHEBI:30879"/>
        <dbReference type="ChEBI" id="CHEBI:35924"/>
        <dbReference type="ChEBI" id="CHEBI:50058"/>
        <dbReference type="EC" id="1.11.1.24"/>
    </reaction>
</comment>
<evidence type="ECO:0000256" key="8">
    <source>
        <dbReference type="ARBA" id="ARBA00032824"/>
    </source>
</evidence>
<comment type="subunit">
    <text evidence="1">Monomer.</text>
</comment>
<evidence type="ECO:0000256" key="11">
    <source>
        <dbReference type="PIRSR" id="PIRSR000239-1"/>
    </source>
</evidence>
<dbReference type="PANTHER" id="PTHR42801">
    <property type="entry name" value="THIOREDOXIN-DEPENDENT PEROXIDE REDUCTASE"/>
    <property type="match status" value="1"/>
</dbReference>
<evidence type="ECO:0000256" key="4">
    <source>
        <dbReference type="ARBA" id="ARBA00022862"/>
    </source>
</evidence>
<keyword evidence="5" id="KW-0560">Oxidoreductase</keyword>
<dbReference type="GO" id="GO:0008379">
    <property type="term" value="F:thioredoxin peroxidase activity"/>
    <property type="evidence" value="ECO:0007669"/>
    <property type="project" value="TreeGrafter"/>
</dbReference>
<dbReference type="Pfam" id="PF00578">
    <property type="entry name" value="AhpC-TSA"/>
    <property type="match status" value="1"/>
</dbReference>
<evidence type="ECO:0000256" key="10">
    <source>
        <dbReference type="ARBA" id="ARBA00049091"/>
    </source>
</evidence>
<sequence length="152" mass="17196">MLETGQKAPGFSLKSQGEKTIKLSDFKGKKVALYFYPKDDTPGCTKQGCNIRDNFSELRKKGIIVLGISKDSIQKHQKFSGKYGFNFPILSDENGKVIEKYGVFKEKSMFGKTFMGIKRTTFLIDENGKIKKIIKKPDVINHSEEIISGFEE</sequence>
<dbReference type="FunFam" id="3.40.30.10:FF:000007">
    <property type="entry name" value="Thioredoxin-dependent thiol peroxidase"/>
    <property type="match status" value="1"/>
</dbReference>
<evidence type="ECO:0000256" key="5">
    <source>
        <dbReference type="ARBA" id="ARBA00023002"/>
    </source>
</evidence>
<evidence type="ECO:0000259" key="12">
    <source>
        <dbReference type="PROSITE" id="PS51352"/>
    </source>
</evidence>
<dbReference type="InterPro" id="IPR000866">
    <property type="entry name" value="AhpC/TSA"/>
</dbReference>
<dbReference type="InterPro" id="IPR024706">
    <property type="entry name" value="Peroxiredoxin_AhpC-typ"/>
</dbReference>
<reference evidence="14" key="1">
    <citation type="submission" date="2017-09" db="EMBL/GenBank/DDBJ databases">
        <title>The Reconstruction of 2,631 Draft Metagenome-Assembled Genomes from the Global Oceans.</title>
        <authorList>
            <person name="Tully B.J."/>
            <person name="Graham E.D."/>
            <person name="Heidelberg J.F."/>
        </authorList>
    </citation>
    <scope>NUCLEOTIDE SEQUENCE [LARGE SCALE GENOMIC DNA]</scope>
</reference>
<evidence type="ECO:0000256" key="6">
    <source>
        <dbReference type="ARBA" id="ARBA00023157"/>
    </source>
</evidence>